<proteinExistence type="predicted"/>
<dbReference type="AlphaFoldDB" id="A0A9X3WX99"/>
<evidence type="ECO:0000313" key="2">
    <source>
        <dbReference type="Proteomes" id="UP001151081"/>
    </source>
</evidence>
<sequence length="197" mass="22777">MAEQTIGILAESENDCKVMGTLVRRILAEAQVDSRYYNIIHRAGSGCAGLRQKAERWLRELSARGCRIVILMHDRDRHDERELRKKLSAYQVPSSVEYHVCIPVEEIEAWFFSCEKALQLICGDRELPQELPHLVRDPKERLIEASRAVPGRPRYTPNDGARIAEVLQLDVCAKRCPAFREMRLFLQKLWKDAHRGQ</sequence>
<keyword evidence="2" id="KW-1185">Reference proteome</keyword>
<dbReference type="Proteomes" id="UP001151081">
    <property type="component" value="Unassembled WGS sequence"/>
</dbReference>
<dbReference type="EMBL" id="JAGTJJ010000002">
    <property type="protein sequence ID" value="MDC3979959.1"/>
    <property type="molecule type" value="Genomic_DNA"/>
</dbReference>
<name>A0A9X3WX99_9BACT</name>
<comment type="caution">
    <text evidence="1">The sequence shown here is derived from an EMBL/GenBank/DDBJ whole genome shotgun (WGS) entry which is preliminary data.</text>
</comment>
<dbReference type="Pfam" id="PF14103">
    <property type="entry name" value="DUF4276"/>
    <property type="match status" value="1"/>
</dbReference>
<organism evidence="1 2">
    <name type="scientific">Polyangium jinanense</name>
    <dbReference type="NCBI Taxonomy" id="2829994"/>
    <lineage>
        <taxon>Bacteria</taxon>
        <taxon>Pseudomonadati</taxon>
        <taxon>Myxococcota</taxon>
        <taxon>Polyangia</taxon>
        <taxon>Polyangiales</taxon>
        <taxon>Polyangiaceae</taxon>
        <taxon>Polyangium</taxon>
    </lineage>
</organism>
<protein>
    <submittedName>
        <fullName evidence="1">DUF4276 family protein</fullName>
    </submittedName>
</protein>
<evidence type="ECO:0000313" key="1">
    <source>
        <dbReference type="EMBL" id="MDC3979959.1"/>
    </source>
</evidence>
<dbReference type="InterPro" id="IPR025455">
    <property type="entry name" value="DUF4276"/>
</dbReference>
<dbReference type="RefSeq" id="WP_272416994.1">
    <property type="nucleotide sequence ID" value="NZ_JAGTJJ010000002.1"/>
</dbReference>
<accession>A0A9X3WX99</accession>
<reference evidence="1 2" key="1">
    <citation type="submission" date="2021-04" db="EMBL/GenBank/DDBJ databases">
        <title>Genome analysis of Polyangium sp.</title>
        <authorList>
            <person name="Li Y."/>
            <person name="Wang J."/>
        </authorList>
    </citation>
    <scope>NUCLEOTIDE SEQUENCE [LARGE SCALE GENOMIC DNA]</scope>
    <source>
        <strain evidence="1 2">SDU14</strain>
    </source>
</reference>
<gene>
    <name evidence="1" type="ORF">KEG57_05570</name>
</gene>